<dbReference type="InterPro" id="IPR003787">
    <property type="entry name" value="Sulphur_relay_DsrE/F-like"/>
</dbReference>
<evidence type="ECO:0000313" key="3">
    <source>
        <dbReference type="Proteomes" id="UP000683493"/>
    </source>
</evidence>
<feature type="signal peptide" evidence="1">
    <location>
        <begin position="1"/>
        <end position="21"/>
    </location>
</feature>
<dbReference type="EMBL" id="CP076724">
    <property type="protein sequence ID" value="QWV97434.1"/>
    <property type="molecule type" value="Genomic_DNA"/>
</dbReference>
<name>A0ABX8JLD3_9BACT</name>
<accession>A0ABX8JLD3</accession>
<dbReference type="Pfam" id="PF02635">
    <property type="entry name" value="DsrE"/>
    <property type="match status" value="1"/>
</dbReference>
<proteinExistence type="predicted"/>
<dbReference type="PANTHER" id="PTHR37691">
    <property type="entry name" value="BLR3518 PROTEIN"/>
    <property type="match status" value="1"/>
</dbReference>
<dbReference type="PANTHER" id="PTHR37691:SF1">
    <property type="entry name" value="BLR3518 PROTEIN"/>
    <property type="match status" value="1"/>
</dbReference>
<feature type="chain" id="PRO_5047388470" evidence="1">
    <location>
        <begin position="22"/>
        <end position="154"/>
    </location>
</feature>
<evidence type="ECO:0000313" key="2">
    <source>
        <dbReference type="EMBL" id="QWV97434.1"/>
    </source>
</evidence>
<evidence type="ECO:0000256" key="1">
    <source>
        <dbReference type="SAM" id="SignalP"/>
    </source>
</evidence>
<sequence length="154" mass="16892">MLRRLLFSLLFLLLSVAVAGAAPKAEDHDALAGLKSARVIFDARVPDWERLVFNLELIAETFDGMTAQGVRPEMVVSFRGPGVKLLTAPVINKEALELIRELKKKGVRFEACAVAMRVFKVDPALLVPEVKLVGNVLTSLIGYQNKGYAMITVN</sequence>
<keyword evidence="1" id="KW-0732">Signal</keyword>
<keyword evidence="3" id="KW-1185">Reference proteome</keyword>
<protein>
    <submittedName>
        <fullName evidence="2">DsrE family protein</fullName>
    </submittedName>
</protein>
<reference evidence="2 3" key="1">
    <citation type="submission" date="2021-06" db="EMBL/GenBank/DDBJ databases">
        <title>Gemonas diversity in paddy soil.</title>
        <authorList>
            <person name="Liu G."/>
        </authorList>
    </citation>
    <scope>NUCLEOTIDE SEQUENCE [LARGE SCALE GENOMIC DNA]</scope>
    <source>
        <strain evidence="2 3">RG29</strain>
    </source>
</reference>
<organism evidence="2 3">
    <name type="scientific">Geomonas diazotrophica</name>
    <dbReference type="NCBI Taxonomy" id="2843197"/>
    <lineage>
        <taxon>Bacteria</taxon>
        <taxon>Pseudomonadati</taxon>
        <taxon>Thermodesulfobacteriota</taxon>
        <taxon>Desulfuromonadia</taxon>
        <taxon>Geobacterales</taxon>
        <taxon>Geobacteraceae</taxon>
        <taxon>Geomonas</taxon>
    </lineage>
</organism>
<dbReference type="Proteomes" id="UP000683493">
    <property type="component" value="Chromosome"/>
</dbReference>
<gene>
    <name evidence="2" type="ORF">KP005_19170</name>
</gene>